<name>A0A5D4S1R4_9BACI</name>
<dbReference type="RefSeq" id="WP_148984501.1">
    <property type="nucleotide sequence ID" value="NZ_JBNILK010000001.1"/>
</dbReference>
<protein>
    <submittedName>
        <fullName evidence="1">DUF2515 domain-containing protein</fullName>
    </submittedName>
</protein>
<accession>A0A5D4S1R4</accession>
<dbReference type="Pfam" id="PF10720">
    <property type="entry name" value="DUF2515"/>
    <property type="match status" value="1"/>
</dbReference>
<dbReference type="AlphaFoldDB" id="A0A5D4S1R4"/>
<reference evidence="1 2" key="1">
    <citation type="submission" date="2019-08" db="EMBL/GenBank/DDBJ databases">
        <title>Bacillus genomes from the desert of Cuatro Cienegas, Coahuila.</title>
        <authorList>
            <person name="Olmedo-Alvarez G."/>
        </authorList>
    </citation>
    <scope>NUCLEOTIDE SEQUENCE [LARGE SCALE GENOMIC DNA]</scope>
    <source>
        <strain evidence="1 2">CH108_3D</strain>
    </source>
</reference>
<dbReference type="InterPro" id="IPR019658">
    <property type="entry name" value="DUF2515"/>
</dbReference>
<gene>
    <name evidence="1" type="ORF">FZC83_02655</name>
</gene>
<organism evidence="1 2">
    <name type="scientific">Rossellomorea marisflavi</name>
    <dbReference type="NCBI Taxonomy" id="189381"/>
    <lineage>
        <taxon>Bacteria</taxon>
        <taxon>Bacillati</taxon>
        <taxon>Bacillota</taxon>
        <taxon>Bacilli</taxon>
        <taxon>Bacillales</taxon>
        <taxon>Bacillaceae</taxon>
        <taxon>Rossellomorea</taxon>
    </lineage>
</organism>
<dbReference type="EMBL" id="VTEQ01000001">
    <property type="protein sequence ID" value="TYS56491.1"/>
    <property type="molecule type" value="Genomic_DNA"/>
</dbReference>
<sequence length="358" mass="41689">MSRKMARGTVINGSLPLLPVQEAEAILQPWEDDQPILFFSDERERLQHMKGQTTNGNRDNLTRTSRYLNFYRKHPEIHWAFLAHMVSRNAGYYMTDLRGSLLSNVLPKGVQENFFSFLETCNAAIFEDAYPQLMLYEEWKEKGSFNWGLLSKLQVSSFMKPFWKAFFKSGDSNLLTTALIINEQMLIENRIVSQWMEQKELTRWLFTLQDSLGFTSILFPYGEAPSLSLAGDTIYGFDDVHARIVAGKKLYRILFHPHIHQSSLRFALKRRHTASRQDYWPRVYSNDPTSIRTLYSPRLVDVWPDATRLPYPSREWYKGDPSEIKEHLLSIPPPGSFTLTKRWKRTVSGLIKSASKKH</sequence>
<dbReference type="Proteomes" id="UP000322997">
    <property type="component" value="Unassembled WGS sequence"/>
</dbReference>
<evidence type="ECO:0000313" key="1">
    <source>
        <dbReference type="EMBL" id="TYS56491.1"/>
    </source>
</evidence>
<comment type="caution">
    <text evidence="1">The sequence shown here is derived from an EMBL/GenBank/DDBJ whole genome shotgun (WGS) entry which is preliminary data.</text>
</comment>
<evidence type="ECO:0000313" key="2">
    <source>
        <dbReference type="Proteomes" id="UP000322997"/>
    </source>
</evidence>
<proteinExistence type="predicted"/>